<dbReference type="EMBL" id="CAJPWZ010001762">
    <property type="protein sequence ID" value="CAG2222592.1"/>
    <property type="molecule type" value="Genomic_DNA"/>
</dbReference>
<keyword evidence="1" id="KW-0808">Transferase</keyword>
<proteinExistence type="predicted"/>
<dbReference type="GO" id="GO:0061630">
    <property type="term" value="F:ubiquitin protein ligase activity"/>
    <property type="evidence" value="ECO:0007669"/>
    <property type="project" value="UniProtKB-EC"/>
</dbReference>
<keyword evidence="1" id="KW-0012">Acyltransferase</keyword>
<organism evidence="1 2">
    <name type="scientific">Mytilus edulis</name>
    <name type="common">Blue mussel</name>
    <dbReference type="NCBI Taxonomy" id="6550"/>
    <lineage>
        <taxon>Eukaryota</taxon>
        <taxon>Metazoa</taxon>
        <taxon>Spiralia</taxon>
        <taxon>Lophotrochozoa</taxon>
        <taxon>Mollusca</taxon>
        <taxon>Bivalvia</taxon>
        <taxon>Autobranchia</taxon>
        <taxon>Pteriomorphia</taxon>
        <taxon>Mytilida</taxon>
        <taxon>Mytiloidea</taxon>
        <taxon>Mytilidae</taxon>
        <taxon>Mytilinae</taxon>
        <taxon>Mytilus</taxon>
    </lineage>
</organism>
<protein>
    <submittedName>
        <fullName evidence="1">RNF213</fullName>
        <ecNumber evidence="1">2.3.2.27</ecNumber>
    </submittedName>
</protein>
<dbReference type="InterPro" id="IPR031248">
    <property type="entry name" value="RNF213"/>
</dbReference>
<dbReference type="AlphaFoldDB" id="A0A8S3SUZ2"/>
<dbReference type="EC" id="2.3.2.27" evidence="1"/>
<name>A0A8S3SUZ2_MYTED</name>
<reference evidence="1" key="1">
    <citation type="submission" date="2021-03" db="EMBL/GenBank/DDBJ databases">
        <authorList>
            <person name="Bekaert M."/>
        </authorList>
    </citation>
    <scope>NUCLEOTIDE SEQUENCE</scope>
</reference>
<dbReference type="PANTHER" id="PTHR22605:SF16">
    <property type="entry name" value="E3 UBIQUITIN-PROTEIN LIGASE RNF213"/>
    <property type="match status" value="1"/>
</dbReference>
<sequence>MFLGDEPNSLCLGHSAQLKTGGADTSMRILDNNLLATCSILGKVTKERAECLKAFIKCKPLVDWLTESMPGLVWCMTNEDDFKPEEQNKDEDNREEVPQHEVFTGWIKTDQSLASVTKGLVHDLGSATRENAVEKLIKTLEELWENFLMSVSSSVSDYLSVEHLGMILNRWLNKLETFWRRALFADNSKIYCLVNADLLDYDVSHSSGYVWRRSELDYYIIESMPLLARDTDAKVKELGKLKCLHHCLDILPYVTCRSPQDSLDILNNTRIPKDHTTHDRLFDNIEFQSATFQRPYQYLKRLDNNQKLDGVDPDKVEGDERNCLTVLIRYNILYNNITSFQPLWYKDPSWSELYHFVSFLNKQLQDFEVSAFCGLAAMEDLPGFSKFVLRFLIQMSRVHGGTKPSDIVKKVQLAEVVAMDNAQKYKNMDTVLFFDEANTTEAIGVIKEIMCDKSLGGKPINLHERLKIVAACNPYRKACTNEEDWYTEFSHSHKACCSSLGLWTTENRSRGDVAFIGISNWALDPAKMNRGILVQREVPDITELIESAENIKPHQSLYGDWEYSYLHHESLEDYMHYKIVEQELHSIRSQCGLWHSVHIDDIHPPPLELPSIADMYGMSVSALLDSKGDNLSLRERQPEEQDRERLETAEDIDLTDIHLEEKIIRRSFAPTRQFNIEYLIEKCIQPAVGNVKDSESESSRAIERLTLILNCIHNDTGEMTILSGLTKHLTCILKEKEKIAQRVNNWLAREAAKPENVNRPGTFREKADMKTIKSLQKVEGFLKLCNKDIATQCFGRYGKVSCRQYGIDNYQTIVAKSESGLLRWVNLPELKGRQVEECHDRYIVLGDDYKQLRETLVTTLLSGQIETLEKILLDFTERLLNNSVWKYGGNITKGMDLAEQNIFCLLTHYFTLMTEIPEERTLLIPLKKIALDSAIPLIHKTCPTQILPYLMLNIKASGTNNQVAIPLVPKPNAEELQCRVDRTETGHTLGRAAKLDPVTADNHPPEVCGLVSKESRSEWEELFAGKFIIPVLQRMLIQKYGRKLDRAEATTLTFADVKQKMDEACPADGNLVMIDKAYCRSKFTDDTPVSYLIPTYQDAGLCSYVLLFFLLEKQDLFLQSYCSQRKLNFVDALIGYQDSCPFEGKQQIEDTTMDVLGQIPSDLEDPNRVLTAHSVEFWILANKTCTSKQQRRH</sequence>
<comment type="caution">
    <text evidence="1">The sequence shown here is derived from an EMBL/GenBank/DDBJ whole genome shotgun (WGS) entry which is preliminary data.</text>
</comment>
<dbReference type="OrthoDB" id="6147936at2759"/>
<keyword evidence="2" id="KW-1185">Reference proteome</keyword>
<gene>
    <name evidence="1" type="ORF">MEDL_35920</name>
</gene>
<evidence type="ECO:0000313" key="1">
    <source>
        <dbReference type="EMBL" id="CAG2222592.1"/>
    </source>
</evidence>
<evidence type="ECO:0000313" key="2">
    <source>
        <dbReference type="Proteomes" id="UP000683360"/>
    </source>
</evidence>
<dbReference type="GO" id="GO:0016887">
    <property type="term" value="F:ATP hydrolysis activity"/>
    <property type="evidence" value="ECO:0007669"/>
    <property type="project" value="InterPro"/>
</dbReference>
<dbReference type="PANTHER" id="PTHR22605">
    <property type="entry name" value="RZ-TYPE DOMAIN-CONTAINING PROTEIN"/>
    <property type="match status" value="1"/>
</dbReference>
<accession>A0A8S3SUZ2</accession>
<dbReference type="Proteomes" id="UP000683360">
    <property type="component" value="Unassembled WGS sequence"/>
</dbReference>